<dbReference type="Proteomes" id="UP001180020">
    <property type="component" value="Unassembled WGS sequence"/>
</dbReference>
<dbReference type="PANTHER" id="PTHR43880">
    <property type="entry name" value="ALCOHOL DEHYDROGENASE"/>
    <property type="match status" value="1"/>
</dbReference>
<protein>
    <submittedName>
        <fullName evidence="4">Alcohol dehydrogenase-like 3</fullName>
    </submittedName>
</protein>
<dbReference type="GO" id="GO:0046294">
    <property type="term" value="P:formaldehyde catabolic process"/>
    <property type="evidence" value="ECO:0007669"/>
    <property type="project" value="TreeGrafter"/>
</dbReference>
<dbReference type="GO" id="GO:0051903">
    <property type="term" value="F:S-(hydroxymethyl)glutathione dehydrogenase [NAD(P)+] activity"/>
    <property type="evidence" value="ECO:0007669"/>
    <property type="project" value="TreeGrafter"/>
</dbReference>
<dbReference type="AlphaFoldDB" id="A0AAV9FIK7"/>
<dbReference type="GO" id="GO:0008270">
    <property type="term" value="F:zinc ion binding"/>
    <property type="evidence" value="ECO:0007669"/>
    <property type="project" value="TreeGrafter"/>
</dbReference>
<keyword evidence="1" id="KW-0479">Metal-binding</keyword>
<comment type="caution">
    <text evidence="4">The sequence shown here is derived from an EMBL/GenBank/DDBJ whole genome shotgun (WGS) entry which is preliminary data.</text>
</comment>
<evidence type="ECO:0000256" key="1">
    <source>
        <dbReference type="ARBA" id="ARBA00022723"/>
    </source>
</evidence>
<proteinExistence type="predicted"/>
<dbReference type="PANTHER" id="PTHR43880:SF56">
    <property type="entry name" value="ALCOHOL DEHYDROGENASE-LIKE 4"/>
    <property type="match status" value="1"/>
</dbReference>
<gene>
    <name evidence="4" type="ORF">QJS10_CPA01g02560</name>
</gene>
<evidence type="ECO:0000313" key="4">
    <source>
        <dbReference type="EMBL" id="KAK1325557.1"/>
    </source>
</evidence>
<keyword evidence="2" id="KW-0862">Zinc</keyword>
<evidence type="ECO:0000256" key="2">
    <source>
        <dbReference type="ARBA" id="ARBA00022833"/>
    </source>
</evidence>
<comment type="catalytic activity">
    <reaction evidence="3">
        <text>a primary alcohol + NAD(+) = an aldehyde + NADH + H(+)</text>
        <dbReference type="Rhea" id="RHEA:10736"/>
        <dbReference type="ChEBI" id="CHEBI:15378"/>
        <dbReference type="ChEBI" id="CHEBI:15734"/>
        <dbReference type="ChEBI" id="CHEBI:17478"/>
        <dbReference type="ChEBI" id="CHEBI:57540"/>
        <dbReference type="ChEBI" id="CHEBI:57945"/>
        <dbReference type="EC" id="1.1.1.1"/>
    </reaction>
</comment>
<dbReference type="Gene3D" id="3.40.50.720">
    <property type="entry name" value="NAD(P)-binding Rossmann-like Domain"/>
    <property type="match status" value="1"/>
</dbReference>
<name>A0AAV9FIK7_ACOCL</name>
<dbReference type="Gene3D" id="3.90.180.10">
    <property type="entry name" value="Medium-chain alcohol dehydrogenases, catalytic domain"/>
    <property type="match status" value="1"/>
</dbReference>
<dbReference type="EMBL" id="JAUJYO010000001">
    <property type="protein sequence ID" value="KAK1325557.1"/>
    <property type="molecule type" value="Genomic_DNA"/>
</dbReference>
<evidence type="ECO:0000256" key="3">
    <source>
        <dbReference type="ARBA" id="ARBA00049243"/>
    </source>
</evidence>
<sequence>MREGFRGGVFGGIDGWRRVVGEAKDDGWGLTVVLGIHTTPTTQPIHPMELLEGRRIVGSVFGDFKGKSQLLSLADRCMDGEINLEGFITHQFPFVEINGAFKLLVEGKCLRCLLVL</sequence>
<keyword evidence="5" id="KW-1185">Reference proteome</keyword>
<dbReference type="InterPro" id="IPR011032">
    <property type="entry name" value="GroES-like_sf"/>
</dbReference>
<accession>A0AAV9FIK7</accession>
<evidence type="ECO:0000313" key="5">
    <source>
        <dbReference type="Proteomes" id="UP001180020"/>
    </source>
</evidence>
<dbReference type="SUPFAM" id="SSF50129">
    <property type="entry name" value="GroES-like"/>
    <property type="match status" value="1"/>
</dbReference>
<reference evidence="4" key="2">
    <citation type="submission" date="2023-06" db="EMBL/GenBank/DDBJ databases">
        <authorList>
            <person name="Ma L."/>
            <person name="Liu K.-W."/>
            <person name="Li Z."/>
            <person name="Hsiao Y.-Y."/>
            <person name="Qi Y."/>
            <person name="Fu T."/>
            <person name="Tang G."/>
            <person name="Zhang D."/>
            <person name="Sun W.-H."/>
            <person name="Liu D.-K."/>
            <person name="Li Y."/>
            <person name="Chen G.-Z."/>
            <person name="Liu X.-D."/>
            <person name="Liao X.-Y."/>
            <person name="Jiang Y.-T."/>
            <person name="Yu X."/>
            <person name="Hao Y."/>
            <person name="Huang J."/>
            <person name="Zhao X.-W."/>
            <person name="Ke S."/>
            <person name="Chen Y.-Y."/>
            <person name="Wu W.-L."/>
            <person name="Hsu J.-L."/>
            <person name="Lin Y.-F."/>
            <person name="Huang M.-D."/>
            <person name="Li C.-Y."/>
            <person name="Huang L."/>
            <person name="Wang Z.-W."/>
            <person name="Zhao X."/>
            <person name="Zhong W.-Y."/>
            <person name="Peng D.-H."/>
            <person name="Ahmad S."/>
            <person name="Lan S."/>
            <person name="Zhang J.-S."/>
            <person name="Tsai W.-C."/>
            <person name="Van De Peer Y."/>
            <person name="Liu Z.-J."/>
        </authorList>
    </citation>
    <scope>NUCLEOTIDE SEQUENCE</scope>
    <source>
        <strain evidence="4">CP</strain>
        <tissue evidence="4">Leaves</tissue>
    </source>
</reference>
<organism evidence="4 5">
    <name type="scientific">Acorus calamus</name>
    <name type="common">Sweet flag</name>
    <dbReference type="NCBI Taxonomy" id="4465"/>
    <lineage>
        <taxon>Eukaryota</taxon>
        <taxon>Viridiplantae</taxon>
        <taxon>Streptophyta</taxon>
        <taxon>Embryophyta</taxon>
        <taxon>Tracheophyta</taxon>
        <taxon>Spermatophyta</taxon>
        <taxon>Magnoliopsida</taxon>
        <taxon>Liliopsida</taxon>
        <taxon>Acoraceae</taxon>
        <taxon>Acorus</taxon>
    </lineage>
</organism>
<dbReference type="GO" id="GO:0004022">
    <property type="term" value="F:alcohol dehydrogenase (NAD+) activity"/>
    <property type="evidence" value="ECO:0007669"/>
    <property type="project" value="UniProtKB-EC"/>
</dbReference>
<reference evidence="4" key="1">
    <citation type="journal article" date="2023" name="Nat. Commun.">
        <title>Diploid and tetraploid genomes of Acorus and the evolution of monocots.</title>
        <authorList>
            <person name="Ma L."/>
            <person name="Liu K.W."/>
            <person name="Li Z."/>
            <person name="Hsiao Y.Y."/>
            <person name="Qi Y."/>
            <person name="Fu T."/>
            <person name="Tang G.D."/>
            <person name="Zhang D."/>
            <person name="Sun W.H."/>
            <person name="Liu D.K."/>
            <person name="Li Y."/>
            <person name="Chen G.Z."/>
            <person name="Liu X.D."/>
            <person name="Liao X.Y."/>
            <person name="Jiang Y.T."/>
            <person name="Yu X."/>
            <person name="Hao Y."/>
            <person name="Huang J."/>
            <person name="Zhao X.W."/>
            <person name="Ke S."/>
            <person name="Chen Y.Y."/>
            <person name="Wu W.L."/>
            <person name="Hsu J.L."/>
            <person name="Lin Y.F."/>
            <person name="Huang M.D."/>
            <person name="Li C.Y."/>
            <person name="Huang L."/>
            <person name="Wang Z.W."/>
            <person name="Zhao X."/>
            <person name="Zhong W.Y."/>
            <person name="Peng D.H."/>
            <person name="Ahmad S."/>
            <person name="Lan S."/>
            <person name="Zhang J.S."/>
            <person name="Tsai W.C."/>
            <person name="Van de Peer Y."/>
            <person name="Liu Z.J."/>
        </authorList>
    </citation>
    <scope>NUCLEOTIDE SEQUENCE</scope>
    <source>
        <strain evidence="4">CP</strain>
    </source>
</reference>
<dbReference type="GO" id="GO:0005829">
    <property type="term" value="C:cytosol"/>
    <property type="evidence" value="ECO:0007669"/>
    <property type="project" value="TreeGrafter"/>
</dbReference>